<feature type="region of interest" description="Disordered" evidence="1">
    <location>
        <begin position="468"/>
        <end position="551"/>
    </location>
</feature>
<name>A0A5M3MDU4_CONPW</name>
<dbReference type="KEGG" id="cput:CONPUDRAFT_92464"/>
<dbReference type="RefSeq" id="XP_007772696.1">
    <property type="nucleotide sequence ID" value="XM_007774506.1"/>
</dbReference>
<accession>A0A5M3MDU4</accession>
<feature type="compositionally biased region" description="Low complexity" evidence="1">
    <location>
        <begin position="538"/>
        <end position="549"/>
    </location>
</feature>
<feature type="compositionally biased region" description="Polar residues" evidence="1">
    <location>
        <begin position="360"/>
        <end position="375"/>
    </location>
</feature>
<dbReference type="InterPro" id="IPR013877">
    <property type="entry name" value="YAP-bd/ALF4/Glomulin"/>
</dbReference>
<evidence type="ECO:0000313" key="3">
    <source>
        <dbReference type="Proteomes" id="UP000053558"/>
    </source>
</evidence>
<evidence type="ECO:0000256" key="1">
    <source>
        <dbReference type="SAM" id="MobiDB-lite"/>
    </source>
</evidence>
<protein>
    <submittedName>
        <fullName evidence="2">Uncharacterized protein</fullName>
    </submittedName>
</protein>
<organism evidence="2 3">
    <name type="scientific">Coniophora puteana (strain RWD-64-598)</name>
    <name type="common">Brown rot fungus</name>
    <dbReference type="NCBI Taxonomy" id="741705"/>
    <lineage>
        <taxon>Eukaryota</taxon>
        <taxon>Fungi</taxon>
        <taxon>Dikarya</taxon>
        <taxon>Basidiomycota</taxon>
        <taxon>Agaricomycotina</taxon>
        <taxon>Agaricomycetes</taxon>
        <taxon>Agaricomycetidae</taxon>
        <taxon>Boletales</taxon>
        <taxon>Coniophorineae</taxon>
        <taxon>Coniophoraceae</taxon>
        <taxon>Coniophora</taxon>
    </lineage>
</organism>
<comment type="caution">
    <text evidence="2">The sequence shown here is derived from an EMBL/GenBank/DDBJ whole genome shotgun (WGS) entry which is preliminary data.</text>
</comment>
<reference evidence="3" key="1">
    <citation type="journal article" date="2012" name="Science">
        <title>The Paleozoic origin of enzymatic lignin decomposition reconstructed from 31 fungal genomes.</title>
        <authorList>
            <person name="Floudas D."/>
            <person name="Binder M."/>
            <person name="Riley R."/>
            <person name="Barry K."/>
            <person name="Blanchette R.A."/>
            <person name="Henrissat B."/>
            <person name="Martinez A.T."/>
            <person name="Otillar R."/>
            <person name="Spatafora J.W."/>
            <person name="Yadav J.S."/>
            <person name="Aerts A."/>
            <person name="Benoit I."/>
            <person name="Boyd A."/>
            <person name="Carlson A."/>
            <person name="Copeland A."/>
            <person name="Coutinho P.M."/>
            <person name="de Vries R.P."/>
            <person name="Ferreira P."/>
            <person name="Findley K."/>
            <person name="Foster B."/>
            <person name="Gaskell J."/>
            <person name="Glotzer D."/>
            <person name="Gorecki P."/>
            <person name="Heitman J."/>
            <person name="Hesse C."/>
            <person name="Hori C."/>
            <person name="Igarashi K."/>
            <person name="Jurgens J.A."/>
            <person name="Kallen N."/>
            <person name="Kersten P."/>
            <person name="Kohler A."/>
            <person name="Kuees U."/>
            <person name="Kumar T.K.A."/>
            <person name="Kuo A."/>
            <person name="LaButti K."/>
            <person name="Larrondo L.F."/>
            <person name="Lindquist E."/>
            <person name="Ling A."/>
            <person name="Lombard V."/>
            <person name="Lucas S."/>
            <person name="Lundell T."/>
            <person name="Martin R."/>
            <person name="McLaughlin D.J."/>
            <person name="Morgenstern I."/>
            <person name="Morin E."/>
            <person name="Murat C."/>
            <person name="Nagy L.G."/>
            <person name="Nolan M."/>
            <person name="Ohm R.A."/>
            <person name="Patyshakuliyeva A."/>
            <person name="Rokas A."/>
            <person name="Ruiz-Duenas F.J."/>
            <person name="Sabat G."/>
            <person name="Salamov A."/>
            <person name="Samejima M."/>
            <person name="Schmutz J."/>
            <person name="Slot J.C."/>
            <person name="St John F."/>
            <person name="Stenlid J."/>
            <person name="Sun H."/>
            <person name="Sun S."/>
            <person name="Syed K."/>
            <person name="Tsang A."/>
            <person name="Wiebenga A."/>
            <person name="Young D."/>
            <person name="Pisabarro A."/>
            <person name="Eastwood D.C."/>
            <person name="Martin F."/>
            <person name="Cullen D."/>
            <person name="Grigoriev I.V."/>
            <person name="Hibbett D.S."/>
        </authorList>
    </citation>
    <scope>NUCLEOTIDE SEQUENCE [LARGE SCALE GENOMIC DNA]</scope>
    <source>
        <strain evidence="3">RWD-64-598 SS2</strain>
    </source>
</reference>
<dbReference type="Pfam" id="PF08568">
    <property type="entry name" value="Kinetochor_Ybp2"/>
    <property type="match status" value="1"/>
</dbReference>
<dbReference type="Proteomes" id="UP000053558">
    <property type="component" value="Unassembled WGS sequence"/>
</dbReference>
<proteinExistence type="predicted"/>
<feature type="region of interest" description="Disordered" evidence="1">
    <location>
        <begin position="343"/>
        <end position="380"/>
    </location>
</feature>
<evidence type="ECO:0000313" key="2">
    <source>
        <dbReference type="EMBL" id="EIW77303.1"/>
    </source>
</evidence>
<dbReference type="AlphaFoldDB" id="A0A5M3MDU4"/>
<dbReference type="EMBL" id="JH711584">
    <property type="protein sequence ID" value="EIW77303.1"/>
    <property type="molecule type" value="Genomic_DNA"/>
</dbReference>
<gene>
    <name evidence="2" type="ORF">CONPUDRAFT_92464</name>
</gene>
<keyword evidence="3" id="KW-1185">Reference proteome</keyword>
<dbReference type="GeneID" id="19211526"/>
<dbReference type="OMA" id="YPQMRVA"/>
<feature type="compositionally biased region" description="Low complexity" evidence="1">
    <location>
        <begin position="484"/>
        <end position="509"/>
    </location>
</feature>
<sequence>MSTSRPLLAALSQDDTDLDNEETIQRLTELVKAAVNDKNPLIQLEDIYRALAQHDGIEFLDAFAVIPEILPCTRMGTVDLVTLIADQVDPREIVVIIQEVVEYLQSAIDYDEEDTDGTSAPVTQIIHLVILCARALPRSRIRRTSAYGILQPVMANLELLISTVGHVEVKADGRRLLREISTLITTLFRWVETSGTPDDAAKTKICLSTLADTTVRACVRSIRASLAARLFEQHFSRLIVTSAVEPDWEEGHRAMLQVINALSVIGITPGMISPTPAFSQLIYLAHSPVPLPPPIPLLHNIHSLLLTSIQMNLALDESLFLLLSSLSRLRALSQLTSSDHMSATTPTAVFGPARPPSHAFSPSSKTSAHPNNNGGLPSVPASLPRAELPVDIVSSLSTVLPSLASTHTDPFIRHVTLRTFSLLLWLAPPTLRLEILLELTSESAIPQMRAAAIGLVKEAVLDALEREGSGRVNGGGAVTDAANGSPRSVASSGSSGSMGSPRSGVSDGHSPPPPPLPGGGGEGSSSPDGSPTRPGLASPGSRKTSSSRSVNAKAKNPFASPLLLQAFGPVLFRTIPDDYLVNVSCAADLEESLEPSRIAESLSLYYVIVQRDVDNRTGVRDTSSIESVEASLLRPLRLFLEDWLRDHEPILPLVSLKLGLDRVDEALAVLRRQGKPRS</sequence>
<dbReference type="OrthoDB" id="5396786at2759"/>